<dbReference type="KEGG" id="lab:LA76x_1597"/>
<evidence type="ECO:0000313" key="3">
    <source>
        <dbReference type="Proteomes" id="UP000060787"/>
    </source>
</evidence>
<dbReference type="EMBL" id="CP011129">
    <property type="protein sequence ID" value="ALN79753.1"/>
    <property type="molecule type" value="Genomic_DNA"/>
</dbReference>
<evidence type="ECO:0000256" key="1">
    <source>
        <dbReference type="SAM" id="MobiDB-lite"/>
    </source>
</evidence>
<organism evidence="2 3">
    <name type="scientific">Lysobacter antibioticus</name>
    <dbReference type="NCBI Taxonomy" id="84531"/>
    <lineage>
        <taxon>Bacteria</taxon>
        <taxon>Pseudomonadati</taxon>
        <taxon>Pseudomonadota</taxon>
        <taxon>Gammaproteobacteria</taxon>
        <taxon>Lysobacterales</taxon>
        <taxon>Lysobacteraceae</taxon>
        <taxon>Lysobacter</taxon>
    </lineage>
</organism>
<dbReference type="STRING" id="84531.LA76x_1597"/>
<accession>A0A0S2F859</accession>
<name>A0A0S2F859_LYSAN</name>
<keyword evidence="3" id="KW-1185">Reference proteome</keyword>
<dbReference type="Proteomes" id="UP000060787">
    <property type="component" value="Chromosome"/>
</dbReference>
<reference evidence="2 3" key="1">
    <citation type="journal article" date="2015" name="BMC Genomics">
        <title>Comparative genomics and metabolic profiling of the genus Lysobacter.</title>
        <authorList>
            <person name="de Bruijn I."/>
            <person name="Cheng X."/>
            <person name="de Jager V."/>
            <person name="Exposito R.G."/>
            <person name="Watrous J."/>
            <person name="Patel N."/>
            <person name="Postma J."/>
            <person name="Dorrestein P.C."/>
            <person name="Kobayashi D."/>
            <person name="Raaijmakers J.M."/>
        </authorList>
    </citation>
    <scope>NUCLEOTIDE SEQUENCE [LARGE SCALE GENOMIC DNA]</scope>
    <source>
        <strain evidence="2 3">76</strain>
    </source>
</reference>
<gene>
    <name evidence="2" type="ORF">LA76x_1597</name>
</gene>
<dbReference type="KEGG" id="laq:GLA29479_677"/>
<dbReference type="AlphaFoldDB" id="A0A0S2F859"/>
<protein>
    <submittedName>
        <fullName evidence="2">Uncharacterized protein</fullName>
    </submittedName>
</protein>
<sequence>MTSPPLHMPSRHEARPGRPGGWTRRPYAEYAINRYIRIER</sequence>
<proteinExistence type="predicted"/>
<evidence type="ECO:0000313" key="2">
    <source>
        <dbReference type="EMBL" id="ALN79753.1"/>
    </source>
</evidence>
<dbReference type="PATRIC" id="fig|84531.7.peg.673"/>
<feature type="region of interest" description="Disordered" evidence="1">
    <location>
        <begin position="1"/>
        <end position="23"/>
    </location>
</feature>